<dbReference type="Pfam" id="PF00054">
    <property type="entry name" value="Laminin_G_1"/>
    <property type="match status" value="1"/>
</dbReference>
<keyword evidence="5" id="KW-0732">Signal</keyword>
<dbReference type="Proteomes" id="UP000314983">
    <property type="component" value="Chromosome 14"/>
</dbReference>
<feature type="domain" description="Laminin G" evidence="13">
    <location>
        <begin position="25"/>
        <end position="199"/>
    </location>
</feature>
<dbReference type="Gene3D" id="2.60.120.200">
    <property type="match status" value="2"/>
</dbReference>
<dbReference type="InterPro" id="IPR001791">
    <property type="entry name" value="Laminin_G"/>
</dbReference>
<sequence length="382" mass="42578">FNSLKLVLLKPFHPKYIRRISGGEVINLGQRQQSWAPLMQTYANLSDVASIRSFFEFRTFDPEGTIFYGDTKEGGDWFVLLLRDGVPEMQIGKADILVSVQGGPKLNDGAWHKLELRSEGKYVILEVNGKLELVVGLSSEQTEDTLTGKIRLALGGMLVGHKKLLHPFKPELDACIREGQWLNLSMPWITNPGWELQPCFPEIKKGSYFPGNGLAMFNTTDLPGVETEEKGITIEVYGSWHGTLISLQSAGFEYVLSEAEEFKKDKEIKLMEEGADSGNLPHTLGSTQLSLTILKHSLMLNGETQQKADSFDFLSMWREGMLLTFGGLPGKTEDAKSLYHLHGCLERIVIQGQDIDLDWASFKDTSVSSHSCPAKAMNETFS</sequence>
<gene>
    <name evidence="14" type="primary">SHBG</name>
</gene>
<keyword evidence="9" id="KW-0325">Glycoprotein</keyword>
<dbReference type="SUPFAM" id="SSF49899">
    <property type="entry name" value="Concanavalin A-like lectins/glucanases"/>
    <property type="match status" value="2"/>
</dbReference>
<reference evidence="14" key="5">
    <citation type="submission" date="2025-09" db="UniProtKB">
        <authorList>
            <consortium name="Ensembl"/>
        </authorList>
    </citation>
    <scope>IDENTIFICATION</scope>
</reference>
<keyword evidence="7" id="KW-0446">Lipid-binding</keyword>
<dbReference type="GO" id="GO:0005576">
    <property type="term" value="C:extracellular region"/>
    <property type="evidence" value="ECO:0007669"/>
    <property type="project" value="UniProtKB-SubCell"/>
</dbReference>
<dbReference type="FunFam" id="2.60.120.200:FF:000107">
    <property type="entry name" value="Sex hormone-binding globulin"/>
    <property type="match status" value="1"/>
</dbReference>
<evidence type="ECO:0000256" key="6">
    <source>
        <dbReference type="ARBA" id="ARBA00022737"/>
    </source>
</evidence>
<keyword evidence="15" id="KW-1185">Reference proteome</keyword>
<dbReference type="PANTHER" id="PTHR24040:SF3">
    <property type="entry name" value="SEX HORMONE-BINDING GLOBULIN"/>
    <property type="match status" value="1"/>
</dbReference>
<evidence type="ECO:0000313" key="15">
    <source>
        <dbReference type="Proteomes" id="UP000314983"/>
    </source>
</evidence>
<dbReference type="CDD" id="cd00110">
    <property type="entry name" value="LamG"/>
    <property type="match status" value="1"/>
</dbReference>
<comment type="subunit">
    <text evidence="2">Homodimer.</text>
</comment>
<comment type="function">
    <text evidence="10">Functions as an androgen transport protein, but may also be involved in receptor mediated processes. Each dimer binds one molecule of steroid. Specific for 5-alpha-dihydrotestosterone, testosterone, and 17-beta-estradiol. Regulates the plasma metabolic clearance rate of steroid hormones by controlling their plasma concentration.</text>
</comment>
<keyword evidence="8" id="KW-1015">Disulfide bond</keyword>
<dbReference type="GeneTree" id="ENSGT00940000154035"/>
<keyword evidence="4" id="KW-0754">Steroid-binding</keyword>
<evidence type="ECO:0000256" key="9">
    <source>
        <dbReference type="ARBA" id="ARBA00023180"/>
    </source>
</evidence>
<evidence type="ECO:0000256" key="3">
    <source>
        <dbReference type="ARBA" id="ARBA00022525"/>
    </source>
</evidence>
<evidence type="ECO:0000256" key="1">
    <source>
        <dbReference type="ARBA" id="ARBA00004613"/>
    </source>
</evidence>
<evidence type="ECO:0000256" key="4">
    <source>
        <dbReference type="ARBA" id="ARBA00022665"/>
    </source>
</evidence>
<dbReference type="InterPro" id="IPR013320">
    <property type="entry name" value="ConA-like_dom_sf"/>
</dbReference>
<evidence type="ECO:0000256" key="11">
    <source>
        <dbReference type="ARBA" id="ARBA00040510"/>
    </source>
</evidence>
<reference evidence="15" key="1">
    <citation type="journal article" date="2014" name="Science">
        <title>Nonhuman genetics. Genomic basis for the convergent evolution of electric organs.</title>
        <authorList>
            <person name="Gallant J.R."/>
            <person name="Traeger L.L."/>
            <person name="Volkening J.D."/>
            <person name="Moffett H."/>
            <person name="Chen P.H."/>
            <person name="Novina C.D."/>
            <person name="Phillips G.N.Jr."/>
            <person name="Anand R."/>
            <person name="Wells G.B."/>
            <person name="Pinch M."/>
            <person name="Guth R."/>
            <person name="Unguez G.A."/>
            <person name="Albert J.S."/>
            <person name="Zakon H.H."/>
            <person name="Samanta M.P."/>
            <person name="Sussman M.R."/>
        </authorList>
    </citation>
    <scope>NUCLEOTIDE SEQUENCE [LARGE SCALE GENOMIC DNA]</scope>
</reference>
<dbReference type="InterPro" id="IPR051145">
    <property type="entry name" value="GAS-SHBG-PROS"/>
</dbReference>
<evidence type="ECO:0000313" key="14">
    <source>
        <dbReference type="Ensembl" id="ENSEEEP00000035294.2"/>
    </source>
</evidence>
<keyword evidence="6" id="KW-0677">Repeat</keyword>
<reference evidence="14" key="3">
    <citation type="submission" date="2020-05" db="EMBL/GenBank/DDBJ databases">
        <title>Electrophorus electricus (electric eel) genome, fEleEle1, primary haplotype.</title>
        <authorList>
            <person name="Myers G."/>
            <person name="Meyer A."/>
            <person name="Fedrigo O."/>
            <person name="Formenti G."/>
            <person name="Rhie A."/>
            <person name="Tracey A."/>
            <person name="Sims Y."/>
            <person name="Jarvis E.D."/>
        </authorList>
    </citation>
    <scope>NUCLEOTIDE SEQUENCE [LARGE SCALE GENOMIC DNA]</scope>
</reference>
<reference evidence="14" key="4">
    <citation type="submission" date="2025-08" db="UniProtKB">
        <authorList>
            <consortium name="Ensembl"/>
        </authorList>
    </citation>
    <scope>IDENTIFICATION</scope>
</reference>
<reference evidence="15" key="2">
    <citation type="journal article" date="2017" name="Sci. Adv.">
        <title>A tail of two voltages: Proteomic comparison of the three electric organs of the electric eel.</title>
        <authorList>
            <person name="Traeger L.L."/>
            <person name="Sabat G."/>
            <person name="Barrett-Wilt G.A."/>
            <person name="Wells G.B."/>
            <person name="Sussman M.R."/>
        </authorList>
    </citation>
    <scope>NUCLEOTIDE SEQUENCE [LARGE SCALE GENOMIC DNA]</scope>
</reference>
<organism evidence="14 15">
    <name type="scientific">Electrophorus electricus</name>
    <name type="common">Electric eel</name>
    <name type="synonym">Gymnotus electricus</name>
    <dbReference type="NCBI Taxonomy" id="8005"/>
    <lineage>
        <taxon>Eukaryota</taxon>
        <taxon>Metazoa</taxon>
        <taxon>Chordata</taxon>
        <taxon>Craniata</taxon>
        <taxon>Vertebrata</taxon>
        <taxon>Euteleostomi</taxon>
        <taxon>Actinopterygii</taxon>
        <taxon>Neopterygii</taxon>
        <taxon>Teleostei</taxon>
        <taxon>Ostariophysi</taxon>
        <taxon>Gymnotiformes</taxon>
        <taxon>Gymnotoidei</taxon>
        <taxon>Gymnotidae</taxon>
        <taxon>Electrophorus</taxon>
    </lineage>
</organism>
<dbReference type="GO" id="GO:0005496">
    <property type="term" value="F:steroid binding"/>
    <property type="evidence" value="ECO:0007669"/>
    <property type="project" value="UniProtKB-KW"/>
</dbReference>
<dbReference type="Ensembl" id="ENSEEET00000035707.2">
    <property type="protein sequence ID" value="ENSEEEP00000035294.2"/>
    <property type="gene ID" value="ENSEEEG00000016772.2"/>
</dbReference>
<dbReference type="AlphaFoldDB" id="A0A4W4GFE9"/>
<dbReference type="PANTHER" id="PTHR24040">
    <property type="entry name" value="LAMININ G-LIKE DOMAIN-CONTAINING PROTEIN"/>
    <property type="match status" value="1"/>
</dbReference>
<accession>A0A4W4GFE9</accession>
<evidence type="ECO:0000256" key="10">
    <source>
        <dbReference type="ARBA" id="ARBA00037620"/>
    </source>
</evidence>
<evidence type="ECO:0000256" key="5">
    <source>
        <dbReference type="ARBA" id="ARBA00022729"/>
    </source>
</evidence>
<keyword evidence="3" id="KW-0964">Secreted</keyword>
<comment type="caution">
    <text evidence="12">Lacks conserved residue(s) required for the propagation of feature annotation.</text>
</comment>
<comment type="subcellular location">
    <subcellularLocation>
        <location evidence="1">Secreted</location>
    </subcellularLocation>
</comment>
<protein>
    <recommendedName>
        <fullName evidence="11">Sex hormone-binding globulin</fullName>
    </recommendedName>
</protein>
<evidence type="ECO:0000256" key="7">
    <source>
        <dbReference type="ARBA" id="ARBA00023121"/>
    </source>
</evidence>
<evidence type="ECO:0000259" key="13">
    <source>
        <dbReference type="PROSITE" id="PS50025"/>
    </source>
</evidence>
<evidence type="ECO:0000256" key="2">
    <source>
        <dbReference type="ARBA" id="ARBA00011738"/>
    </source>
</evidence>
<name>A0A4W4GFE9_ELEEL</name>
<dbReference type="PROSITE" id="PS50025">
    <property type="entry name" value="LAM_G_DOMAIN"/>
    <property type="match status" value="1"/>
</dbReference>
<dbReference type="SMART" id="SM00282">
    <property type="entry name" value="LamG"/>
    <property type="match status" value="1"/>
</dbReference>
<evidence type="ECO:0000256" key="12">
    <source>
        <dbReference type="PROSITE-ProRule" id="PRU00122"/>
    </source>
</evidence>
<evidence type="ECO:0000256" key="8">
    <source>
        <dbReference type="ARBA" id="ARBA00023157"/>
    </source>
</evidence>
<proteinExistence type="predicted"/>